<sequence>MLPLPLFQFQSLLNLDYSININNMNTETTAESRSTTPFTDFLNRMHHPASLDLVRSIKRQSTTFHSSCKRNQSVFIVSFIITATFTSVLPIYPFMSSIIQYYYRHGVL</sequence>
<reference evidence="2 3" key="1">
    <citation type="journal article" date="2023" name="Life. Sci Alliance">
        <title>Evolutionary insights into 3D genome organization and epigenetic landscape of Vigna mungo.</title>
        <authorList>
            <person name="Junaid A."/>
            <person name="Singh B."/>
            <person name="Bhatia S."/>
        </authorList>
    </citation>
    <scope>NUCLEOTIDE SEQUENCE [LARGE SCALE GENOMIC DNA]</scope>
    <source>
        <strain evidence="2">Urdbean</strain>
    </source>
</reference>
<feature type="transmembrane region" description="Helical" evidence="1">
    <location>
        <begin position="74"/>
        <end position="103"/>
    </location>
</feature>
<evidence type="ECO:0000313" key="2">
    <source>
        <dbReference type="EMBL" id="WVY99313.1"/>
    </source>
</evidence>
<keyword evidence="1" id="KW-0472">Membrane</keyword>
<organism evidence="2 3">
    <name type="scientific">Vigna mungo</name>
    <name type="common">Black gram</name>
    <name type="synonym">Phaseolus mungo</name>
    <dbReference type="NCBI Taxonomy" id="3915"/>
    <lineage>
        <taxon>Eukaryota</taxon>
        <taxon>Viridiplantae</taxon>
        <taxon>Streptophyta</taxon>
        <taxon>Embryophyta</taxon>
        <taxon>Tracheophyta</taxon>
        <taxon>Spermatophyta</taxon>
        <taxon>Magnoliopsida</taxon>
        <taxon>eudicotyledons</taxon>
        <taxon>Gunneridae</taxon>
        <taxon>Pentapetalae</taxon>
        <taxon>rosids</taxon>
        <taxon>fabids</taxon>
        <taxon>Fabales</taxon>
        <taxon>Fabaceae</taxon>
        <taxon>Papilionoideae</taxon>
        <taxon>50 kb inversion clade</taxon>
        <taxon>NPAAA clade</taxon>
        <taxon>indigoferoid/millettioid clade</taxon>
        <taxon>Phaseoleae</taxon>
        <taxon>Vigna</taxon>
    </lineage>
</organism>
<keyword evidence="3" id="KW-1185">Reference proteome</keyword>
<evidence type="ECO:0000313" key="3">
    <source>
        <dbReference type="Proteomes" id="UP001374535"/>
    </source>
</evidence>
<keyword evidence="1" id="KW-0812">Transmembrane</keyword>
<evidence type="ECO:0008006" key="4">
    <source>
        <dbReference type="Google" id="ProtNLM"/>
    </source>
</evidence>
<dbReference type="AlphaFoldDB" id="A0AAQ3RNW3"/>
<dbReference type="EMBL" id="CP144693">
    <property type="protein sequence ID" value="WVY99313.1"/>
    <property type="molecule type" value="Genomic_DNA"/>
</dbReference>
<accession>A0AAQ3RNW3</accession>
<dbReference type="Proteomes" id="UP001374535">
    <property type="component" value="Chromosome 8"/>
</dbReference>
<evidence type="ECO:0000256" key="1">
    <source>
        <dbReference type="SAM" id="Phobius"/>
    </source>
</evidence>
<keyword evidence="1" id="KW-1133">Transmembrane helix</keyword>
<name>A0AAQ3RNW3_VIGMU</name>
<protein>
    <recommendedName>
        <fullName evidence="4">Transmembrane protein</fullName>
    </recommendedName>
</protein>
<gene>
    <name evidence="2" type="ORF">V8G54_025383</name>
</gene>
<proteinExistence type="predicted"/>